<dbReference type="Pfam" id="PF10183">
    <property type="entry name" value="ESSS"/>
    <property type="match status" value="1"/>
</dbReference>
<evidence type="ECO:0000256" key="14">
    <source>
        <dbReference type="ARBA" id="ARBA00030753"/>
    </source>
</evidence>
<evidence type="ECO:0000256" key="7">
    <source>
        <dbReference type="ARBA" id="ARBA00022692"/>
    </source>
</evidence>
<dbReference type="PANTHER" id="PTHR13327">
    <property type="entry name" value="NADH-UBIQUINONE OXIDOREDUCTASE ESSS SUBUNIT, MITOCHONDRIAL PRECURSOR"/>
    <property type="match status" value="1"/>
</dbReference>
<evidence type="ECO:0000256" key="16">
    <source>
        <dbReference type="ARBA" id="ARBA00046528"/>
    </source>
</evidence>
<evidence type="ECO:0000313" key="19">
    <source>
        <dbReference type="Proteomes" id="UP001295444"/>
    </source>
</evidence>
<evidence type="ECO:0000256" key="13">
    <source>
        <dbReference type="ARBA" id="ARBA00023136"/>
    </source>
</evidence>
<reference evidence="18" key="1">
    <citation type="submission" date="2022-03" db="EMBL/GenBank/DDBJ databases">
        <authorList>
            <person name="Alioto T."/>
            <person name="Alioto T."/>
            <person name="Gomez Garrido J."/>
        </authorList>
    </citation>
    <scope>NUCLEOTIDE SEQUENCE</scope>
</reference>
<comment type="similarity">
    <text evidence="3">Belongs to the complex I NDUFB11 subunit family.</text>
</comment>
<keyword evidence="6" id="KW-0679">Respiratory chain</keyword>
<evidence type="ECO:0000256" key="11">
    <source>
        <dbReference type="ARBA" id="ARBA00022989"/>
    </source>
</evidence>
<evidence type="ECO:0000256" key="5">
    <source>
        <dbReference type="ARBA" id="ARBA00022448"/>
    </source>
</evidence>
<dbReference type="AlphaFoldDB" id="A0AAD1T3Q2"/>
<keyword evidence="11 17" id="KW-1133">Transmembrane helix</keyword>
<evidence type="ECO:0000256" key="3">
    <source>
        <dbReference type="ARBA" id="ARBA00008915"/>
    </source>
</evidence>
<keyword evidence="13 17" id="KW-0472">Membrane</keyword>
<comment type="subcellular location">
    <subcellularLocation>
        <location evidence="2">Mitochondrion inner membrane</location>
        <topology evidence="2">Single-pass membrane protein</topology>
    </subcellularLocation>
</comment>
<comment type="subunit">
    <text evidence="16">Complex I is composed of 45 different subunits. Interacts with BCAP31.</text>
</comment>
<feature type="transmembrane region" description="Helical" evidence="17">
    <location>
        <begin position="35"/>
        <end position="56"/>
    </location>
</feature>
<evidence type="ECO:0000256" key="4">
    <source>
        <dbReference type="ARBA" id="ARBA00018632"/>
    </source>
</evidence>
<comment type="function">
    <text evidence="1">Accessory subunit of the mitochondrial membrane respiratory chain NADH dehydrogenase (Complex I), that is believed not to be involved in catalysis. Complex I functions in the transfer of electrons from NADH to the respiratory chain. The immediate electron acceptor for the enzyme is believed to be ubiquinone.</text>
</comment>
<protein>
    <recommendedName>
        <fullName evidence="4">NADH dehydrogenase [ubiquinone] 1 beta subcomplex subunit 11, mitochondrial</fullName>
    </recommendedName>
    <alternativeName>
        <fullName evidence="15">Complex I-ESSS</fullName>
    </alternativeName>
    <alternativeName>
        <fullName evidence="14">NADH-ubiquinone oxidoreductase ESSS subunit</fullName>
    </alternativeName>
</protein>
<keyword evidence="7 17" id="KW-0812">Transmembrane</keyword>
<keyword evidence="10" id="KW-0249">Electron transport</keyword>
<evidence type="ECO:0000313" key="18">
    <source>
        <dbReference type="EMBL" id="CAH2317067.1"/>
    </source>
</evidence>
<accession>A0AAD1T3Q2</accession>
<proteinExistence type="inferred from homology"/>
<keyword evidence="19" id="KW-1185">Reference proteome</keyword>
<organism evidence="18 19">
    <name type="scientific">Pelobates cultripes</name>
    <name type="common">Western spadefoot toad</name>
    <dbReference type="NCBI Taxonomy" id="61616"/>
    <lineage>
        <taxon>Eukaryota</taxon>
        <taxon>Metazoa</taxon>
        <taxon>Chordata</taxon>
        <taxon>Craniata</taxon>
        <taxon>Vertebrata</taxon>
        <taxon>Euteleostomi</taxon>
        <taxon>Amphibia</taxon>
        <taxon>Batrachia</taxon>
        <taxon>Anura</taxon>
        <taxon>Pelobatoidea</taxon>
        <taxon>Pelobatidae</taxon>
        <taxon>Pelobates</taxon>
    </lineage>
</organism>
<keyword evidence="5" id="KW-0813">Transport</keyword>
<evidence type="ECO:0000256" key="8">
    <source>
        <dbReference type="ARBA" id="ARBA00022792"/>
    </source>
</evidence>
<dbReference type="InterPro" id="IPR019329">
    <property type="entry name" value="NADH_UbQ_OxRdtase_ESSS_su"/>
</dbReference>
<gene>
    <name evidence="18" type="ORF">PECUL_23A018916</name>
</gene>
<evidence type="ECO:0000256" key="6">
    <source>
        <dbReference type="ARBA" id="ARBA00022660"/>
    </source>
</evidence>
<evidence type="ECO:0000256" key="17">
    <source>
        <dbReference type="SAM" id="Phobius"/>
    </source>
</evidence>
<keyword evidence="9" id="KW-0809">Transit peptide</keyword>
<evidence type="ECO:0000256" key="1">
    <source>
        <dbReference type="ARBA" id="ARBA00003195"/>
    </source>
</evidence>
<evidence type="ECO:0000256" key="12">
    <source>
        <dbReference type="ARBA" id="ARBA00023128"/>
    </source>
</evidence>
<keyword evidence="12" id="KW-0496">Mitochondrion</keyword>
<dbReference type="PANTHER" id="PTHR13327:SF0">
    <property type="entry name" value="NADH DEHYDROGENASE [UBIQUINONE] 1 BETA SUBCOMPLEX SUBUNIT 11, MITOCHONDRIAL"/>
    <property type="match status" value="1"/>
</dbReference>
<dbReference type="GO" id="GO:0005743">
    <property type="term" value="C:mitochondrial inner membrane"/>
    <property type="evidence" value="ECO:0007669"/>
    <property type="project" value="UniProtKB-SubCell"/>
</dbReference>
<evidence type="ECO:0000256" key="2">
    <source>
        <dbReference type="ARBA" id="ARBA00004434"/>
    </source>
</evidence>
<evidence type="ECO:0000256" key="15">
    <source>
        <dbReference type="ARBA" id="ARBA00031387"/>
    </source>
</evidence>
<dbReference type="Proteomes" id="UP001295444">
    <property type="component" value="Chromosome 09"/>
</dbReference>
<sequence length="99" mass="11958">MRKLEPCDFYHSELRNPDWHGFHTDPIVDKWNMRFVFFFGVSVCLVLGSVFIHYLPDLGMRQWARREAERQLKRREALGLPPIDYNYYDPDKLVLPEEE</sequence>
<evidence type="ECO:0000256" key="10">
    <source>
        <dbReference type="ARBA" id="ARBA00022982"/>
    </source>
</evidence>
<evidence type="ECO:0000256" key="9">
    <source>
        <dbReference type="ARBA" id="ARBA00022946"/>
    </source>
</evidence>
<dbReference type="EMBL" id="OW240920">
    <property type="protein sequence ID" value="CAH2317067.1"/>
    <property type="molecule type" value="Genomic_DNA"/>
</dbReference>
<name>A0AAD1T3Q2_PELCU</name>
<keyword evidence="8" id="KW-0999">Mitochondrion inner membrane</keyword>